<dbReference type="EMBL" id="RKLX01000008">
    <property type="protein sequence ID" value="TGD18985.1"/>
    <property type="molecule type" value="Genomic_DNA"/>
</dbReference>
<dbReference type="SUPFAM" id="SSF53474">
    <property type="entry name" value="alpha/beta-Hydrolases"/>
    <property type="match status" value="1"/>
</dbReference>
<dbReference type="InterPro" id="IPR049492">
    <property type="entry name" value="BD-FAE-like_dom"/>
</dbReference>
<protein>
    <submittedName>
        <fullName evidence="4">Alpha/beta hydrolase</fullName>
    </submittedName>
</protein>
<gene>
    <name evidence="4" type="ORF">EGT51_06190</name>
</gene>
<evidence type="ECO:0000313" key="5">
    <source>
        <dbReference type="Proteomes" id="UP000297348"/>
    </source>
</evidence>
<dbReference type="InterPro" id="IPR050300">
    <property type="entry name" value="GDXG_lipolytic_enzyme"/>
</dbReference>
<keyword evidence="2" id="KW-1133">Transmembrane helix</keyword>
<feature type="transmembrane region" description="Helical" evidence="2">
    <location>
        <begin position="41"/>
        <end position="69"/>
    </location>
</feature>
<name>A0A4Z0J8N4_9LACO</name>
<keyword evidence="2" id="KW-0812">Transmembrane</keyword>
<dbReference type="Gene3D" id="3.40.50.1820">
    <property type="entry name" value="alpha/beta hydrolase"/>
    <property type="match status" value="1"/>
</dbReference>
<dbReference type="PANTHER" id="PTHR48081">
    <property type="entry name" value="AB HYDROLASE SUPERFAMILY PROTEIN C4A8.06C"/>
    <property type="match status" value="1"/>
</dbReference>
<proteinExistence type="predicted"/>
<feature type="transmembrane region" description="Helical" evidence="2">
    <location>
        <begin position="7"/>
        <end position="29"/>
    </location>
</feature>
<feature type="domain" description="BD-FAE-like" evidence="3">
    <location>
        <begin position="151"/>
        <end position="345"/>
    </location>
</feature>
<keyword evidence="1 4" id="KW-0378">Hydrolase</keyword>
<reference evidence="4 5" key="1">
    <citation type="submission" date="2018-10" db="EMBL/GenBank/DDBJ databases">
        <title>Lactobacillus sp. R7 and Lactobacillus sp. R19 isolated from fermented mustard green product of Taiwan.</title>
        <authorList>
            <person name="Lin S.-T."/>
        </authorList>
    </citation>
    <scope>NUCLEOTIDE SEQUENCE [LARGE SCALE GENOMIC DNA]</scope>
    <source>
        <strain evidence="4 5">BCRC 81129</strain>
    </source>
</reference>
<dbReference type="AlphaFoldDB" id="A0A4Z0J8N4"/>
<accession>A0A4Z0J8N4</accession>
<evidence type="ECO:0000259" key="3">
    <source>
        <dbReference type="Pfam" id="PF20434"/>
    </source>
</evidence>
<dbReference type="OrthoDB" id="108903at2"/>
<evidence type="ECO:0000256" key="1">
    <source>
        <dbReference type="ARBA" id="ARBA00022801"/>
    </source>
</evidence>
<dbReference type="RefSeq" id="WP_135367876.1">
    <property type="nucleotide sequence ID" value="NZ_RKLX01000008.1"/>
</dbReference>
<keyword evidence="2" id="KW-0472">Membrane</keyword>
<evidence type="ECO:0000256" key="2">
    <source>
        <dbReference type="SAM" id="Phobius"/>
    </source>
</evidence>
<sequence length="387" mass="42135">MKKIMFIVVKIFGIILASLCLLLFVFVLGPNHLLTTQIGSIFFPLAAGRLLVLLILLTLASLGFVGWIIKQKRKPGKFLITLTLVSIIALFTGGTEWLIERNVVRENGGQISLMGDKSISTSAKPDTQVSFAHREGKDLKVSVYKNKGIAKKQKQPVYIYIHGGGWASGDSESSAWLHRSMADKGYVAFSINYRLATGNHPNWRTATDDVVDAIKWIKSHAAEYGGDGEHILLSGESAGGQLALLYAGLVSSGKIEAPIPDAVGVMYPAIDMTWTAKNGRYLSSNVIPGIVEKYLGGNLTAHKNRLKSVSPTNYINDKFPPVYIIHGQKDTLVTITGSEKFVSKLNQAGGQAKLVKIPFANHGINMQEVVSLLSNYAKRIDGLSIKK</sequence>
<comment type="caution">
    <text evidence="4">The sequence shown here is derived from an EMBL/GenBank/DDBJ whole genome shotgun (WGS) entry which is preliminary data.</text>
</comment>
<dbReference type="InterPro" id="IPR029058">
    <property type="entry name" value="AB_hydrolase_fold"/>
</dbReference>
<organism evidence="4 5">
    <name type="scientific">Levilactobacillus suantsaiihabitans</name>
    <dbReference type="NCBI Taxonomy" id="2487722"/>
    <lineage>
        <taxon>Bacteria</taxon>
        <taxon>Bacillati</taxon>
        <taxon>Bacillota</taxon>
        <taxon>Bacilli</taxon>
        <taxon>Lactobacillales</taxon>
        <taxon>Lactobacillaceae</taxon>
        <taxon>Levilactobacillus</taxon>
    </lineage>
</organism>
<dbReference type="Proteomes" id="UP000297348">
    <property type="component" value="Unassembled WGS sequence"/>
</dbReference>
<feature type="transmembrane region" description="Helical" evidence="2">
    <location>
        <begin position="78"/>
        <end position="99"/>
    </location>
</feature>
<dbReference type="Pfam" id="PF20434">
    <property type="entry name" value="BD-FAE"/>
    <property type="match status" value="1"/>
</dbReference>
<evidence type="ECO:0000313" key="4">
    <source>
        <dbReference type="EMBL" id="TGD18985.1"/>
    </source>
</evidence>
<keyword evidence="5" id="KW-1185">Reference proteome</keyword>
<dbReference type="GO" id="GO:0016787">
    <property type="term" value="F:hydrolase activity"/>
    <property type="evidence" value="ECO:0007669"/>
    <property type="project" value="UniProtKB-KW"/>
</dbReference>